<organism evidence="2 3">
    <name type="scientific">Pontibacter cellulosilyticus</name>
    <dbReference type="NCBI Taxonomy" id="1720253"/>
    <lineage>
        <taxon>Bacteria</taxon>
        <taxon>Pseudomonadati</taxon>
        <taxon>Bacteroidota</taxon>
        <taxon>Cytophagia</taxon>
        <taxon>Cytophagales</taxon>
        <taxon>Hymenobacteraceae</taxon>
        <taxon>Pontibacter</taxon>
    </lineage>
</organism>
<proteinExistence type="predicted"/>
<sequence length="216" mass="23951">MKKFLLFALLCITMASCGPEIYQAASFKEVKNNHKVVAVMPFEVTIESRKLPKGVTMEMIQDQQRDYGYGIQSDVYGYFLKEMSKNKYTVNFQDVSKTNAILNSYGITYDELRSKSKDEICQLLGVDAVVSGKTSMYKPMSDGAAIAVGIVTSAMGAGVWGRTNTVNTTITIHEATAGDLMWKYDYQASGSIGSSRQSLTNALMRNSSKKFPYKRS</sequence>
<name>A0A923SK25_9BACT</name>
<feature type="chain" id="PRO_5037404313" description="Lipoprotein" evidence="1">
    <location>
        <begin position="25"/>
        <end position="216"/>
    </location>
</feature>
<dbReference type="AlphaFoldDB" id="A0A923SK25"/>
<reference evidence="2" key="1">
    <citation type="submission" date="2020-08" db="EMBL/GenBank/DDBJ databases">
        <title>Pontibacter sp. SD6 16S ribosomal RNA gene Genome sequencing and assembly.</title>
        <authorList>
            <person name="Kang M."/>
        </authorList>
    </citation>
    <scope>NUCLEOTIDE SEQUENCE</scope>
    <source>
        <strain evidence="2">SD6</strain>
    </source>
</reference>
<evidence type="ECO:0008006" key="4">
    <source>
        <dbReference type="Google" id="ProtNLM"/>
    </source>
</evidence>
<protein>
    <recommendedName>
        <fullName evidence="4">Lipoprotein</fullName>
    </recommendedName>
</protein>
<dbReference type="Gene3D" id="3.40.50.10610">
    <property type="entry name" value="ABC-type transport auxiliary lipoprotein component"/>
    <property type="match status" value="1"/>
</dbReference>
<feature type="signal peptide" evidence="1">
    <location>
        <begin position="1"/>
        <end position="24"/>
    </location>
</feature>
<comment type="caution">
    <text evidence="2">The sequence shown here is derived from an EMBL/GenBank/DDBJ whole genome shotgun (WGS) entry which is preliminary data.</text>
</comment>
<dbReference type="RefSeq" id="WP_187068330.1">
    <property type="nucleotide sequence ID" value="NZ_JACRVF010000005.1"/>
</dbReference>
<dbReference type="PROSITE" id="PS51257">
    <property type="entry name" value="PROKAR_LIPOPROTEIN"/>
    <property type="match status" value="1"/>
</dbReference>
<gene>
    <name evidence="2" type="ORF">H8S84_15725</name>
</gene>
<evidence type="ECO:0000313" key="2">
    <source>
        <dbReference type="EMBL" id="MBC5994297.1"/>
    </source>
</evidence>
<evidence type="ECO:0000256" key="1">
    <source>
        <dbReference type="SAM" id="SignalP"/>
    </source>
</evidence>
<evidence type="ECO:0000313" key="3">
    <source>
        <dbReference type="Proteomes" id="UP000603640"/>
    </source>
</evidence>
<dbReference type="EMBL" id="JACRVF010000005">
    <property type="protein sequence ID" value="MBC5994297.1"/>
    <property type="molecule type" value="Genomic_DNA"/>
</dbReference>
<keyword evidence="1" id="KW-0732">Signal</keyword>
<accession>A0A923SK25</accession>
<keyword evidence="3" id="KW-1185">Reference proteome</keyword>
<dbReference type="Proteomes" id="UP000603640">
    <property type="component" value="Unassembled WGS sequence"/>
</dbReference>